<dbReference type="AlphaFoldDB" id="A0A0A1WJL7"/>
<proteinExistence type="predicted"/>
<evidence type="ECO:0000256" key="1">
    <source>
        <dbReference type="SAM" id="MobiDB-lite"/>
    </source>
</evidence>
<reference evidence="2" key="2">
    <citation type="journal article" date="2015" name="Gigascience">
        <title>Reconstructing a comprehensive transcriptome assembly of a white-pupal translocated strain of the pest fruit fly Bactrocera cucurbitae.</title>
        <authorList>
            <person name="Sim S.B."/>
            <person name="Calla B."/>
            <person name="Hall B."/>
            <person name="DeRego T."/>
            <person name="Geib S.M."/>
        </authorList>
    </citation>
    <scope>NUCLEOTIDE SEQUENCE</scope>
</reference>
<dbReference type="EMBL" id="GBXI01015461">
    <property type="protein sequence ID" value="JAC98830.1"/>
    <property type="molecule type" value="Transcribed_RNA"/>
</dbReference>
<evidence type="ECO:0000313" key="2">
    <source>
        <dbReference type="EMBL" id="JAC98830.1"/>
    </source>
</evidence>
<feature type="non-terminal residue" evidence="2">
    <location>
        <position position="1"/>
    </location>
</feature>
<feature type="compositionally biased region" description="Polar residues" evidence="1">
    <location>
        <begin position="124"/>
        <end position="134"/>
    </location>
</feature>
<organism evidence="2">
    <name type="scientific">Zeugodacus cucurbitae</name>
    <name type="common">Melon fruit fly</name>
    <name type="synonym">Bactrocera cucurbitae</name>
    <dbReference type="NCBI Taxonomy" id="28588"/>
    <lineage>
        <taxon>Eukaryota</taxon>
        <taxon>Metazoa</taxon>
        <taxon>Ecdysozoa</taxon>
        <taxon>Arthropoda</taxon>
        <taxon>Hexapoda</taxon>
        <taxon>Insecta</taxon>
        <taxon>Pterygota</taxon>
        <taxon>Neoptera</taxon>
        <taxon>Endopterygota</taxon>
        <taxon>Diptera</taxon>
        <taxon>Brachycera</taxon>
        <taxon>Muscomorpha</taxon>
        <taxon>Tephritoidea</taxon>
        <taxon>Tephritidae</taxon>
        <taxon>Zeugodacus</taxon>
        <taxon>Zeugodacus</taxon>
    </lineage>
</organism>
<accession>A0A0A1WJL7</accession>
<protein>
    <submittedName>
        <fullName evidence="2">Uncharacterized protein</fullName>
    </submittedName>
</protein>
<feature type="compositionally biased region" description="Low complexity" evidence="1">
    <location>
        <begin position="107"/>
        <end position="123"/>
    </location>
</feature>
<sequence>SHAKHFGYLRVPLGNERTPKLALRCRSPLPRRSNPRRNRSSSGSNFSAMLRRCDFKNQSVQSLGILLGRQLTASAMAVVSSVHKVRQSKLYLVAAVVANINTNTKHTTNTNSCSNSQTNTATTIQQRQQPNSDTVFDKQRNNIVVLAECNDEADKRENDNDDDDEFG</sequence>
<feature type="region of interest" description="Disordered" evidence="1">
    <location>
        <begin position="107"/>
        <end position="136"/>
    </location>
</feature>
<reference evidence="2" key="1">
    <citation type="submission" date="2014-11" db="EMBL/GenBank/DDBJ databases">
        <authorList>
            <person name="Geib S."/>
        </authorList>
    </citation>
    <scope>NUCLEOTIDE SEQUENCE</scope>
</reference>
<name>A0A0A1WJL7_ZEUCU</name>
<gene>
    <name evidence="2" type="ORF">g.27599</name>
</gene>
<feature type="region of interest" description="Disordered" evidence="1">
    <location>
        <begin position="26"/>
        <end position="45"/>
    </location>
</feature>